<dbReference type="Proteomes" id="UP000305881">
    <property type="component" value="Chromosome"/>
</dbReference>
<evidence type="ECO:0000313" key="6">
    <source>
        <dbReference type="Proteomes" id="UP000305881"/>
    </source>
</evidence>
<dbReference type="STRING" id="675511.GCA_000341735_02642"/>
<feature type="domain" description="DNA/RNA non-specific endonuclease/pyrophosphatase/phosphodiesterase" evidence="4">
    <location>
        <begin position="74"/>
        <end position="272"/>
    </location>
</feature>
<evidence type="ECO:0000313" key="5">
    <source>
        <dbReference type="EMBL" id="QCW81130.1"/>
    </source>
</evidence>
<dbReference type="SMART" id="SM00892">
    <property type="entry name" value="Endonuclease_NS"/>
    <property type="match status" value="1"/>
</dbReference>
<keyword evidence="6" id="KW-1185">Reference proteome</keyword>
<feature type="domain" description="ENPP1-3/EXOG-like endonuclease/phosphodiesterase" evidence="3">
    <location>
        <begin position="75"/>
        <end position="272"/>
    </location>
</feature>
<feature type="binding site" evidence="2">
    <location>
        <position position="169"/>
    </location>
    <ligand>
        <name>Mg(2+)</name>
        <dbReference type="ChEBI" id="CHEBI:18420"/>
        <note>catalytic</note>
    </ligand>
</feature>
<proteinExistence type="predicted"/>
<evidence type="ECO:0000256" key="2">
    <source>
        <dbReference type="PIRSR" id="PIRSR640255-2"/>
    </source>
</evidence>
<feature type="active site" description="Proton acceptor" evidence="1">
    <location>
        <position position="136"/>
    </location>
</feature>
<protein>
    <submittedName>
        <fullName evidence="5">DNA/RNA non-specific endonuclease</fullName>
    </submittedName>
</protein>
<dbReference type="PANTHER" id="PTHR13966:SF5">
    <property type="entry name" value="ENDONUCLEASE G, MITOCHONDRIAL"/>
    <property type="match status" value="1"/>
</dbReference>
<keyword evidence="2" id="KW-0479">Metal-binding</keyword>
<accession>A0A4P9UKW0</accession>
<dbReference type="GO" id="GO:0003676">
    <property type="term" value="F:nucleic acid binding"/>
    <property type="evidence" value="ECO:0007669"/>
    <property type="project" value="InterPro"/>
</dbReference>
<dbReference type="SMART" id="SM00477">
    <property type="entry name" value="NUC"/>
    <property type="match status" value="1"/>
</dbReference>
<dbReference type="PANTHER" id="PTHR13966">
    <property type="entry name" value="ENDONUCLEASE RELATED"/>
    <property type="match status" value="1"/>
</dbReference>
<dbReference type="RefSeq" id="WP_026130221.1">
    <property type="nucleotide sequence ID" value="NZ_CP035467.1"/>
</dbReference>
<dbReference type="SUPFAM" id="SSF54060">
    <property type="entry name" value="His-Me finger endonucleases"/>
    <property type="match status" value="1"/>
</dbReference>
<organism evidence="5 6">
    <name type="scientific">Methylotuvimicrobium buryatense</name>
    <name type="common">Methylomicrobium buryatense</name>
    <dbReference type="NCBI Taxonomy" id="95641"/>
    <lineage>
        <taxon>Bacteria</taxon>
        <taxon>Pseudomonadati</taxon>
        <taxon>Pseudomonadota</taxon>
        <taxon>Gammaproteobacteria</taxon>
        <taxon>Methylococcales</taxon>
        <taxon>Methylococcaceae</taxon>
        <taxon>Methylotuvimicrobium</taxon>
    </lineage>
</organism>
<dbReference type="GO" id="GO:0004519">
    <property type="term" value="F:endonuclease activity"/>
    <property type="evidence" value="ECO:0007669"/>
    <property type="project" value="UniProtKB-KW"/>
</dbReference>
<keyword evidence="5" id="KW-0540">Nuclease</keyword>
<gene>
    <name evidence="5" type="ORF">EQU24_01815</name>
</gene>
<dbReference type="Gene3D" id="3.40.570.10">
    <property type="entry name" value="Extracellular Endonuclease, subunit A"/>
    <property type="match status" value="1"/>
</dbReference>
<reference evidence="6" key="1">
    <citation type="journal article" date="2019" name="J. Bacteriol.">
        <title>A Mutagenic Screen Identifies a TonB-Dependent Receptor Required for the Lanthanide Metal Switch in the Type I Methanotroph 'Methylotuvimicrobium buryatense' 5GB1C.</title>
        <authorList>
            <person name="Groom J.D."/>
            <person name="Ford S.M."/>
            <person name="Pesesky M.W."/>
            <person name="Lidstrom M.E."/>
        </authorList>
    </citation>
    <scope>NUCLEOTIDE SEQUENCE [LARGE SCALE GENOMIC DNA]</scope>
    <source>
        <strain evidence="6">5GB1C</strain>
    </source>
</reference>
<dbReference type="Pfam" id="PF01223">
    <property type="entry name" value="Endonuclease_NS"/>
    <property type="match status" value="1"/>
</dbReference>
<evidence type="ECO:0000259" key="3">
    <source>
        <dbReference type="SMART" id="SM00477"/>
    </source>
</evidence>
<dbReference type="KEGG" id="mbur:EQU24_01815"/>
<sequence>MARRRQKKHRFLLATFITFFRVGKKYPRISVLTLLPLIGGYSYEVMLARPDMAFQGVPQTQVWYQPLTWSRVFRNDGFMVGYSDIRGNPLWVIYQVTTIKNNATPHKRPQTFSTDWRSLTRISHQDYTRSGFDRGHMAPNYAISRLYGKQAQLDTFLMTNITPQRPNLNQKVWQRLEAVEVDYFTKLHRRVWVITGPVFSNPLNRLKSSWKVEIPDAFYKIYAAETSSGIKMLAFLVPQTVRGNEPLTDFIVSVDTIEELTGLDFFHELDDPLEDKLEAAINPKPWKLNSVARLPSRY</sequence>
<evidence type="ECO:0000256" key="1">
    <source>
        <dbReference type="PIRSR" id="PIRSR640255-1"/>
    </source>
</evidence>
<keyword evidence="5" id="KW-0378">Hydrolase</keyword>
<dbReference type="InterPro" id="IPR044925">
    <property type="entry name" value="His-Me_finger_sf"/>
</dbReference>
<dbReference type="GO" id="GO:0046872">
    <property type="term" value="F:metal ion binding"/>
    <property type="evidence" value="ECO:0007669"/>
    <property type="project" value="UniProtKB-KW"/>
</dbReference>
<dbReference type="GO" id="GO:0016787">
    <property type="term" value="F:hydrolase activity"/>
    <property type="evidence" value="ECO:0007669"/>
    <property type="project" value="InterPro"/>
</dbReference>
<dbReference type="InterPro" id="IPR020821">
    <property type="entry name" value="ENPP1-3/EXOG-like_nuc-like"/>
</dbReference>
<dbReference type="InterPro" id="IPR001604">
    <property type="entry name" value="Endo_G_ENPP1-like_dom"/>
</dbReference>
<dbReference type="InterPro" id="IPR044929">
    <property type="entry name" value="DNA/RNA_non-sp_Endonuclease_sf"/>
</dbReference>
<dbReference type="AlphaFoldDB" id="A0A4P9UKW0"/>
<dbReference type="EMBL" id="CP035467">
    <property type="protein sequence ID" value="QCW81130.1"/>
    <property type="molecule type" value="Genomic_DNA"/>
</dbReference>
<dbReference type="OrthoDB" id="9811262at2"/>
<evidence type="ECO:0000259" key="4">
    <source>
        <dbReference type="SMART" id="SM00892"/>
    </source>
</evidence>
<name>A0A4P9UKW0_METBY</name>
<keyword evidence="5" id="KW-0255">Endonuclease</keyword>
<dbReference type="InterPro" id="IPR040255">
    <property type="entry name" value="Non-specific_endonuclease"/>
</dbReference>